<dbReference type="InterPro" id="IPR012951">
    <property type="entry name" value="BBE"/>
</dbReference>
<dbReference type="AlphaFoldDB" id="A0AAQ4CTL6"/>
<feature type="domain" description="FAD-binding PCMH-type" evidence="6">
    <location>
        <begin position="49"/>
        <end position="219"/>
    </location>
</feature>
<dbReference type="SUPFAM" id="SSF56176">
    <property type="entry name" value="FAD-binding/transporter-associated domain-like"/>
    <property type="match status" value="1"/>
</dbReference>
<proteinExistence type="inferred from homology"/>
<accession>A0AAQ4CTL6</accession>
<evidence type="ECO:0000256" key="1">
    <source>
        <dbReference type="ARBA" id="ARBA00001974"/>
    </source>
</evidence>
<dbReference type="InterPro" id="IPR016167">
    <property type="entry name" value="FAD-bd_PCMH_sub1"/>
</dbReference>
<reference evidence="7 8" key="1">
    <citation type="journal article" date="2022" name="Microbiol. Resour. Announc.">
        <title>Complete Genome Sequence of the Hyperthermophilic and Acidophilic Archaeon Saccharolobus caldissimus Strain HS-3T.</title>
        <authorList>
            <person name="Sakai H.D."/>
            <person name="Kurosawa N."/>
        </authorList>
    </citation>
    <scope>NUCLEOTIDE SEQUENCE [LARGE SCALE GENOMIC DNA]</scope>
    <source>
        <strain evidence="7 8">JCM32116</strain>
    </source>
</reference>
<dbReference type="GO" id="GO:0016491">
    <property type="term" value="F:oxidoreductase activity"/>
    <property type="evidence" value="ECO:0007669"/>
    <property type="project" value="UniProtKB-KW"/>
</dbReference>
<keyword evidence="8" id="KW-1185">Reference proteome</keyword>
<organism evidence="7 8">
    <name type="scientific">Saccharolobus caldissimus</name>
    <dbReference type="NCBI Taxonomy" id="1702097"/>
    <lineage>
        <taxon>Archaea</taxon>
        <taxon>Thermoproteota</taxon>
        <taxon>Thermoprotei</taxon>
        <taxon>Sulfolobales</taxon>
        <taxon>Sulfolobaceae</taxon>
        <taxon>Saccharolobus</taxon>
    </lineage>
</organism>
<keyword evidence="3" id="KW-0285">Flavoprotein</keyword>
<dbReference type="InterPro" id="IPR006094">
    <property type="entry name" value="Oxid_FAD_bind_N"/>
</dbReference>
<dbReference type="Gene3D" id="3.30.465.10">
    <property type="match status" value="1"/>
</dbReference>
<dbReference type="Gene3D" id="3.40.462.20">
    <property type="match status" value="1"/>
</dbReference>
<dbReference type="GO" id="GO:0071949">
    <property type="term" value="F:FAD binding"/>
    <property type="evidence" value="ECO:0007669"/>
    <property type="project" value="InterPro"/>
</dbReference>
<gene>
    <name evidence="7" type="ORF">SACC_21640</name>
</gene>
<dbReference type="InterPro" id="IPR036318">
    <property type="entry name" value="FAD-bd_PCMH-like_sf"/>
</dbReference>
<evidence type="ECO:0000313" key="8">
    <source>
        <dbReference type="Proteomes" id="UP001319921"/>
    </source>
</evidence>
<dbReference type="Proteomes" id="UP001319921">
    <property type="component" value="Chromosome"/>
</dbReference>
<dbReference type="EMBL" id="AP025226">
    <property type="protein sequence ID" value="BDB99147.1"/>
    <property type="molecule type" value="Genomic_DNA"/>
</dbReference>
<comment type="similarity">
    <text evidence="2">Belongs to the oxygen-dependent FAD-linked oxidoreductase family.</text>
</comment>
<protein>
    <submittedName>
        <fullName evidence="7">FAD-linked oxidase</fullName>
    </submittedName>
</protein>
<dbReference type="KEGG" id="scas:SACC_21640"/>
<evidence type="ECO:0000313" key="7">
    <source>
        <dbReference type="EMBL" id="BDB99147.1"/>
    </source>
</evidence>
<evidence type="ECO:0000256" key="2">
    <source>
        <dbReference type="ARBA" id="ARBA00005466"/>
    </source>
</evidence>
<dbReference type="Pfam" id="PF08031">
    <property type="entry name" value="BBE"/>
    <property type="match status" value="1"/>
</dbReference>
<dbReference type="PANTHER" id="PTHR42973:SF39">
    <property type="entry name" value="FAD-BINDING PCMH-TYPE DOMAIN-CONTAINING PROTEIN"/>
    <property type="match status" value="1"/>
</dbReference>
<dbReference type="InterPro" id="IPR050416">
    <property type="entry name" value="FAD-linked_Oxidoreductase"/>
</dbReference>
<evidence type="ECO:0000256" key="5">
    <source>
        <dbReference type="ARBA" id="ARBA00023002"/>
    </source>
</evidence>
<keyword evidence="4" id="KW-0274">FAD</keyword>
<comment type="cofactor">
    <cofactor evidence="1">
        <name>FAD</name>
        <dbReference type="ChEBI" id="CHEBI:57692"/>
    </cofactor>
</comment>
<evidence type="ECO:0000256" key="4">
    <source>
        <dbReference type="ARBA" id="ARBA00022827"/>
    </source>
</evidence>
<sequence>MKEKSIDMESKEHEEDKLNKDLKTKIKGRVIFPNDLDYDQERKIWNGMIDKKPAIIVKCSGVQDVINAIEHAKSRGIKISVRSGGHGVSGSSIIESGLVIDLSLMKGIWVNPKDKTAIVQSGVTWGEFDREAQVFGLATPGGRISTTGVAGFTLGGGIGWLSRKYGLACDNLLSAQIVTADGQVLNIDKENEKDLFWAIRGGGSGLGVVTSFQFKMHQVGPMVYGGLIIYPAKLLDNVIDLVKKYMERSPQEVSILTVLSTAPPLPFIPKEMQGSKVIMLAGGFMGDPKEGEEILSPIKSIGEQKVDMMGPIPYAVLQSLPDALNPPHINNYWKNHYLKDLKAEPIEIIRKYYYNCPSPITEIHLEYLGGALSKVPDEENAFGHRNANWNINIVSKWKDPKETEINLNWTRRLSEELSPFSVGHYINYNGDSTEDMVKSSYNEIKYKQLVKIKKNYDPYNIFVAKF</sequence>
<name>A0AAQ4CTL6_9CREN</name>
<evidence type="ECO:0000256" key="3">
    <source>
        <dbReference type="ARBA" id="ARBA00022630"/>
    </source>
</evidence>
<dbReference type="InterPro" id="IPR006093">
    <property type="entry name" value="Oxy_OxRdtase_FAD_BS"/>
</dbReference>
<evidence type="ECO:0000259" key="6">
    <source>
        <dbReference type="PROSITE" id="PS51387"/>
    </source>
</evidence>
<dbReference type="PROSITE" id="PS51387">
    <property type="entry name" value="FAD_PCMH"/>
    <property type="match status" value="1"/>
</dbReference>
<dbReference type="Gene3D" id="3.30.43.10">
    <property type="entry name" value="Uridine Diphospho-n-acetylenolpyruvylglucosamine Reductase, domain 2"/>
    <property type="match status" value="1"/>
</dbReference>
<dbReference type="InterPro" id="IPR016164">
    <property type="entry name" value="FAD-linked_Oxase-like_C"/>
</dbReference>
<dbReference type="Pfam" id="PF01565">
    <property type="entry name" value="FAD_binding_4"/>
    <property type="match status" value="1"/>
</dbReference>
<dbReference type="InterPro" id="IPR016169">
    <property type="entry name" value="FAD-bd_PCMH_sub2"/>
</dbReference>
<dbReference type="PROSITE" id="PS00862">
    <property type="entry name" value="OX2_COVAL_FAD"/>
    <property type="match status" value="1"/>
</dbReference>
<dbReference type="SUPFAM" id="SSF55103">
    <property type="entry name" value="FAD-linked oxidases, C-terminal domain"/>
    <property type="match status" value="1"/>
</dbReference>
<dbReference type="PANTHER" id="PTHR42973">
    <property type="entry name" value="BINDING OXIDOREDUCTASE, PUTATIVE (AFU_ORTHOLOGUE AFUA_1G17690)-RELATED"/>
    <property type="match status" value="1"/>
</dbReference>
<dbReference type="InterPro" id="IPR016166">
    <property type="entry name" value="FAD-bd_PCMH"/>
</dbReference>
<keyword evidence="5" id="KW-0560">Oxidoreductase</keyword>